<keyword evidence="17" id="KW-1185">Reference proteome</keyword>
<dbReference type="SUPFAM" id="SSF55874">
    <property type="entry name" value="ATPase domain of HSP90 chaperone/DNA topoisomerase II/histidine kinase"/>
    <property type="match status" value="1"/>
</dbReference>
<accession>A0A841T3G0</accession>
<comment type="subcellular location">
    <subcellularLocation>
        <location evidence="2">Cell membrane</location>
        <topology evidence="2">Multi-pass membrane protein</topology>
    </subcellularLocation>
</comment>
<keyword evidence="10" id="KW-0902">Two-component regulatory system</keyword>
<comment type="caution">
    <text evidence="16">The sequence shown here is derived from an EMBL/GenBank/DDBJ whole genome shotgun (WGS) entry which is preliminary data.</text>
</comment>
<dbReference type="InterPro" id="IPR003661">
    <property type="entry name" value="HisK_dim/P_dom"/>
</dbReference>
<dbReference type="SUPFAM" id="SSF47384">
    <property type="entry name" value="Homodimeric domain of signal transducing histidine kinase"/>
    <property type="match status" value="1"/>
</dbReference>
<feature type="domain" description="Histidine kinase" evidence="14">
    <location>
        <begin position="137"/>
        <end position="355"/>
    </location>
</feature>
<evidence type="ECO:0000256" key="1">
    <source>
        <dbReference type="ARBA" id="ARBA00000085"/>
    </source>
</evidence>
<keyword evidence="13" id="KW-0812">Transmembrane</keyword>
<keyword evidence="9" id="KW-0067">ATP-binding</keyword>
<dbReference type="RefSeq" id="WP_185121808.1">
    <property type="nucleotide sequence ID" value="NZ_JACJVQ010000019.1"/>
</dbReference>
<dbReference type="Gene3D" id="1.10.287.130">
    <property type="match status" value="1"/>
</dbReference>
<dbReference type="SUPFAM" id="SSF158472">
    <property type="entry name" value="HAMP domain-like"/>
    <property type="match status" value="1"/>
</dbReference>
<organism evidence="16 17">
    <name type="scientific">Cohnella thailandensis</name>
    <dbReference type="NCBI Taxonomy" id="557557"/>
    <lineage>
        <taxon>Bacteria</taxon>
        <taxon>Bacillati</taxon>
        <taxon>Bacillota</taxon>
        <taxon>Bacilli</taxon>
        <taxon>Bacillales</taxon>
        <taxon>Paenibacillaceae</taxon>
        <taxon>Cohnella</taxon>
    </lineage>
</organism>
<dbReference type="CDD" id="cd00082">
    <property type="entry name" value="HisKA"/>
    <property type="match status" value="1"/>
</dbReference>
<evidence type="ECO:0000256" key="9">
    <source>
        <dbReference type="ARBA" id="ARBA00022840"/>
    </source>
</evidence>
<gene>
    <name evidence="16" type="ORF">H7B67_20905</name>
</gene>
<evidence type="ECO:0000256" key="10">
    <source>
        <dbReference type="ARBA" id="ARBA00023012"/>
    </source>
</evidence>
<keyword evidence="8 16" id="KW-0418">Kinase</keyword>
<evidence type="ECO:0000256" key="12">
    <source>
        <dbReference type="SAM" id="MobiDB-lite"/>
    </source>
</evidence>
<evidence type="ECO:0000256" key="3">
    <source>
        <dbReference type="ARBA" id="ARBA00012438"/>
    </source>
</evidence>
<evidence type="ECO:0000256" key="4">
    <source>
        <dbReference type="ARBA" id="ARBA00022475"/>
    </source>
</evidence>
<dbReference type="EMBL" id="JACJVQ010000019">
    <property type="protein sequence ID" value="MBB6636590.1"/>
    <property type="molecule type" value="Genomic_DNA"/>
</dbReference>
<evidence type="ECO:0000256" key="13">
    <source>
        <dbReference type="SAM" id="Phobius"/>
    </source>
</evidence>
<dbReference type="PANTHER" id="PTHR44936">
    <property type="entry name" value="SENSOR PROTEIN CREC"/>
    <property type="match status" value="1"/>
</dbReference>
<evidence type="ECO:0000256" key="6">
    <source>
        <dbReference type="ARBA" id="ARBA00022679"/>
    </source>
</evidence>
<dbReference type="InterPro" id="IPR036097">
    <property type="entry name" value="HisK_dim/P_sf"/>
</dbReference>
<dbReference type="InterPro" id="IPR003594">
    <property type="entry name" value="HATPase_dom"/>
</dbReference>
<evidence type="ECO:0000256" key="2">
    <source>
        <dbReference type="ARBA" id="ARBA00004651"/>
    </source>
</evidence>
<evidence type="ECO:0000256" key="7">
    <source>
        <dbReference type="ARBA" id="ARBA00022741"/>
    </source>
</evidence>
<dbReference type="SMART" id="SM00304">
    <property type="entry name" value="HAMP"/>
    <property type="match status" value="1"/>
</dbReference>
<keyword evidence="6" id="KW-0808">Transferase</keyword>
<evidence type="ECO:0000256" key="8">
    <source>
        <dbReference type="ARBA" id="ARBA00022777"/>
    </source>
</evidence>
<dbReference type="GO" id="GO:0005886">
    <property type="term" value="C:plasma membrane"/>
    <property type="evidence" value="ECO:0007669"/>
    <property type="project" value="UniProtKB-SubCell"/>
</dbReference>
<dbReference type="AlphaFoldDB" id="A0A841T3G0"/>
<dbReference type="Proteomes" id="UP000535838">
    <property type="component" value="Unassembled WGS sequence"/>
</dbReference>
<keyword evidence="5" id="KW-0597">Phosphoprotein</keyword>
<name>A0A841T3G0_9BACL</name>
<dbReference type="GO" id="GO:0005524">
    <property type="term" value="F:ATP binding"/>
    <property type="evidence" value="ECO:0007669"/>
    <property type="project" value="UniProtKB-KW"/>
</dbReference>
<evidence type="ECO:0000313" key="16">
    <source>
        <dbReference type="EMBL" id="MBB6636590.1"/>
    </source>
</evidence>
<evidence type="ECO:0000256" key="5">
    <source>
        <dbReference type="ARBA" id="ARBA00022553"/>
    </source>
</evidence>
<keyword evidence="13" id="KW-1133">Transmembrane helix</keyword>
<keyword evidence="11 13" id="KW-0472">Membrane</keyword>
<evidence type="ECO:0000259" key="15">
    <source>
        <dbReference type="PROSITE" id="PS50885"/>
    </source>
</evidence>
<dbReference type="InterPro" id="IPR050980">
    <property type="entry name" value="2C_sensor_his_kinase"/>
</dbReference>
<dbReference type="Gene3D" id="6.10.340.10">
    <property type="match status" value="1"/>
</dbReference>
<dbReference type="InterPro" id="IPR005467">
    <property type="entry name" value="His_kinase_dom"/>
</dbReference>
<proteinExistence type="predicted"/>
<sequence length="356" mass="38723">MRTLRLRDAFALALVLVSTLSWVTYVAVHLLETGTIRLGGSEKATSSGIWAAGLVGSVFALLLIGYGFRQWLIRPLESMGKAARRIAEGELEVKLPDSRIREISEVREGFDVMVRGLKKSVEQQAALEEERRFFVGAIAHDLRTPLFALRGYLDGLEQGIASTPEQMRKYVAVCQDKSKQLDRLVSDLFLFAKTDYLDTMQPEDEVDLAAVLRQAADSLLPAAQERGVRLRVDASAASCPMKGDAHFLERALLNLLENAVRHSPSGGTVVAGCSPEAGKARVAVRDSGPGFAESELPRAFEPLFRGEASRNRDTGGAGLGLTIARRVFRAHGGELTAANRPEGGAELSGWLPLRRS</sequence>
<keyword evidence="7" id="KW-0547">Nucleotide-binding</keyword>
<dbReference type="CDD" id="cd00075">
    <property type="entry name" value="HATPase"/>
    <property type="match status" value="1"/>
</dbReference>
<dbReference type="InterPro" id="IPR036890">
    <property type="entry name" value="HATPase_C_sf"/>
</dbReference>
<dbReference type="InterPro" id="IPR004358">
    <property type="entry name" value="Sig_transdc_His_kin-like_C"/>
</dbReference>
<evidence type="ECO:0000256" key="11">
    <source>
        <dbReference type="ARBA" id="ARBA00023136"/>
    </source>
</evidence>
<feature type="region of interest" description="Disordered" evidence="12">
    <location>
        <begin position="336"/>
        <end position="356"/>
    </location>
</feature>
<comment type="catalytic activity">
    <reaction evidence="1">
        <text>ATP + protein L-histidine = ADP + protein N-phospho-L-histidine.</text>
        <dbReference type="EC" id="2.7.13.3"/>
    </reaction>
</comment>
<evidence type="ECO:0000313" key="17">
    <source>
        <dbReference type="Proteomes" id="UP000535838"/>
    </source>
</evidence>
<dbReference type="PRINTS" id="PR00344">
    <property type="entry name" value="BCTRLSENSOR"/>
</dbReference>
<protein>
    <recommendedName>
        <fullName evidence="3">histidine kinase</fullName>
        <ecNumber evidence="3">2.7.13.3</ecNumber>
    </recommendedName>
</protein>
<dbReference type="CDD" id="cd06225">
    <property type="entry name" value="HAMP"/>
    <property type="match status" value="1"/>
</dbReference>
<dbReference type="SMART" id="SM00387">
    <property type="entry name" value="HATPase_c"/>
    <property type="match status" value="1"/>
</dbReference>
<evidence type="ECO:0000259" key="14">
    <source>
        <dbReference type="PROSITE" id="PS50109"/>
    </source>
</evidence>
<dbReference type="InterPro" id="IPR003660">
    <property type="entry name" value="HAMP_dom"/>
</dbReference>
<dbReference type="Pfam" id="PF00672">
    <property type="entry name" value="HAMP"/>
    <property type="match status" value="1"/>
</dbReference>
<dbReference type="PANTHER" id="PTHR44936:SF10">
    <property type="entry name" value="SENSOR PROTEIN RSTB"/>
    <property type="match status" value="1"/>
</dbReference>
<dbReference type="PROSITE" id="PS50885">
    <property type="entry name" value="HAMP"/>
    <property type="match status" value="1"/>
</dbReference>
<dbReference type="PROSITE" id="PS50109">
    <property type="entry name" value="HIS_KIN"/>
    <property type="match status" value="1"/>
</dbReference>
<dbReference type="SMART" id="SM00388">
    <property type="entry name" value="HisKA"/>
    <property type="match status" value="1"/>
</dbReference>
<keyword evidence="4" id="KW-1003">Cell membrane</keyword>
<dbReference type="Gene3D" id="3.30.565.10">
    <property type="entry name" value="Histidine kinase-like ATPase, C-terminal domain"/>
    <property type="match status" value="1"/>
</dbReference>
<dbReference type="GO" id="GO:0000155">
    <property type="term" value="F:phosphorelay sensor kinase activity"/>
    <property type="evidence" value="ECO:0007669"/>
    <property type="project" value="InterPro"/>
</dbReference>
<reference evidence="16 17" key="1">
    <citation type="submission" date="2020-08" db="EMBL/GenBank/DDBJ databases">
        <title>Cohnella phylogeny.</title>
        <authorList>
            <person name="Dunlap C."/>
        </authorList>
    </citation>
    <scope>NUCLEOTIDE SEQUENCE [LARGE SCALE GENOMIC DNA]</scope>
    <source>
        <strain evidence="16 17">DSM 25241</strain>
    </source>
</reference>
<dbReference type="Pfam" id="PF02518">
    <property type="entry name" value="HATPase_c"/>
    <property type="match status" value="1"/>
</dbReference>
<dbReference type="EC" id="2.7.13.3" evidence="3"/>
<feature type="domain" description="HAMP" evidence="15">
    <location>
        <begin position="70"/>
        <end position="122"/>
    </location>
</feature>
<dbReference type="Pfam" id="PF00512">
    <property type="entry name" value="HisKA"/>
    <property type="match status" value="1"/>
</dbReference>
<feature type="transmembrane region" description="Helical" evidence="13">
    <location>
        <begin position="48"/>
        <end position="68"/>
    </location>
</feature>
<dbReference type="FunFam" id="1.10.287.130:FF:000001">
    <property type="entry name" value="Two-component sensor histidine kinase"/>
    <property type="match status" value="1"/>
</dbReference>
<feature type="transmembrane region" description="Helical" evidence="13">
    <location>
        <begin position="9"/>
        <end position="28"/>
    </location>
</feature>